<feature type="compositionally biased region" description="Polar residues" evidence="3">
    <location>
        <begin position="676"/>
        <end position="700"/>
    </location>
</feature>
<dbReference type="InterPro" id="IPR055231">
    <property type="entry name" value="2AA_helical"/>
</dbReference>
<feature type="repeat" description="HEAT" evidence="2">
    <location>
        <begin position="222"/>
        <end position="258"/>
    </location>
</feature>
<feature type="compositionally biased region" description="Low complexity" evidence="3">
    <location>
        <begin position="701"/>
        <end position="713"/>
    </location>
</feature>
<dbReference type="PANTHER" id="PTHR21467:SF0">
    <property type="entry name" value="SERINE_THREONINE-PROTEIN PHOSPHATASE 4 REGULATORY SUBUNIT 4"/>
    <property type="match status" value="1"/>
</dbReference>
<gene>
    <name evidence="5" type="ORF">CSSPTR1EN2_LOCUS5317</name>
</gene>
<dbReference type="InterPro" id="IPR039918">
    <property type="entry name" value="PPP4R4"/>
</dbReference>
<feature type="repeat" description="HEAT" evidence="2">
    <location>
        <begin position="261"/>
        <end position="299"/>
    </location>
</feature>
<feature type="compositionally biased region" description="Polar residues" evidence="3">
    <location>
        <begin position="740"/>
        <end position="758"/>
    </location>
</feature>
<feature type="region of interest" description="Disordered" evidence="3">
    <location>
        <begin position="571"/>
        <end position="610"/>
    </location>
</feature>
<sequence length="778" mass="86806">MVGKFKPPGQSRCSAHKQVMWTAHVQDATDIDPFEDSIKEHQKDAGRSREEIEHLTVDEDLSDIERAQLFLSPTAHLLQQSCALGRLPLLFKEYGLAAVEALFPAFVSSVESFSYHCQVAAGEAFTLILQDKSMPKEVAIRLLPMVLHMVKIPRSNEVLHTWLCTLQVLIPLLPLQVVTGDVMKMALSKGEGEESVQAHKVCCTMLGAIAPMLEAKDIIQNFLPKTMGFCQDTDLEVRLCMCQQLNAISRAVGVDTFMVFVFPELNELLKDEEVVVQVAAVQALVNLLDFLPSRIHTADVLPFIHSLCPTETPVLICLARLFGDIALKMVLDMSDEDVQSLVDSYKELAQNSNEEIRQLCAYNFPAILKAIGTRKYFIMLHHTYVQLAQDIAPAVRSTIAASFHEGFLSSDQIYDNFLPLCFQYMTENVLPVRTAAALALAVFIRCNCRAVQRYELSQRVVREYGQAHSYWLRLLYIDFCEHMLKIASSRMFKDSFLDTAVLTLQDAVPSVRMRACQIINPLRAVIKLPDDVSTLERINHLATQRLNDTDREVVAAARIAADNQKRVFVQDHEATNDHVSSQDEYEKEDKHREEEEWHMLSKDEQEEKQKLDETLHRLKLDLKRGLGAEQSRSISTNLSTLLSDSSTTRHTTKAVSTNRGLTNGSHLNIDQGRPWTRSSISGSKTKLVQHPTSGPQTSANPPQSSSGSSQHQPTIQKRGSISITKPGPPSPGSAMLSHGVHSSLTNPSSDTVTDTNVPTARRANYKTPPTFKRASNSG</sequence>
<keyword evidence="6" id="KW-1185">Reference proteome</keyword>
<dbReference type="Pfam" id="PF22956">
    <property type="entry name" value="VPS15-like_hel"/>
    <property type="match status" value="1"/>
</dbReference>
<evidence type="ECO:0000313" key="6">
    <source>
        <dbReference type="Proteomes" id="UP001497512"/>
    </source>
</evidence>
<feature type="domain" description="Phosphatase 2A Regulatory Subunit A helical" evidence="4">
    <location>
        <begin position="188"/>
        <end position="288"/>
    </location>
</feature>
<feature type="region of interest" description="Disordered" evidence="3">
    <location>
        <begin position="643"/>
        <end position="778"/>
    </location>
</feature>
<dbReference type="InterPro" id="IPR016024">
    <property type="entry name" value="ARM-type_fold"/>
</dbReference>
<evidence type="ECO:0000256" key="1">
    <source>
        <dbReference type="ARBA" id="ARBA00022737"/>
    </source>
</evidence>
<evidence type="ECO:0000256" key="2">
    <source>
        <dbReference type="PROSITE-ProRule" id="PRU00103"/>
    </source>
</evidence>
<dbReference type="PANTHER" id="PTHR21467">
    <property type="entry name" value="PROTEIN PHOSPHATASE 4 REGULATORY SUBUNIT 4 PPP4R4"/>
    <property type="match status" value="1"/>
</dbReference>
<dbReference type="PROSITE" id="PS50077">
    <property type="entry name" value="HEAT_REPEAT"/>
    <property type="match status" value="2"/>
</dbReference>
<feature type="compositionally biased region" description="Polar residues" evidence="3">
    <location>
        <begin position="714"/>
        <end position="723"/>
    </location>
</feature>
<dbReference type="InterPro" id="IPR011989">
    <property type="entry name" value="ARM-like"/>
</dbReference>
<feature type="compositionally biased region" description="Polar residues" evidence="3">
    <location>
        <begin position="653"/>
        <end position="668"/>
    </location>
</feature>
<dbReference type="Proteomes" id="UP001497512">
    <property type="component" value="Chromosome 12"/>
</dbReference>
<name>A0ABP0TMC0_9BRYO</name>
<evidence type="ECO:0000259" key="4">
    <source>
        <dbReference type="Pfam" id="PF22956"/>
    </source>
</evidence>
<feature type="compositionally biased region" description="Basic and acidic residues" evidence="3">
    <location>
        <begin position="587"/>
        <end position="610"/>
    </location>
</feature>
<evidence type="ECO:0000256" key="3">
    <source>
        <dbReference type="SAM" id="MobiDB-lite"/>
    </source>
</evidence>
<dbReference type="EMBL" id="OZ019904">
    <property type="protein sequence ID" value="CAK9200199.1"/>
    <property type="molecule type" value="Genomic_DNA"/>
</dbReference>
<accession>A0ABP0TMC0</accession>
<protein>
    <recommendedName>
        <fullName evidence="4">Phosphatase 2A Regulatory Subunit A helical domain-containing protein</fullName>
    </recommendedName>
</protein>
<dbReference type="InterPro" id="IPR021133">
    <property type="entry name" value="HEAT_type_2"/>
</dbReference>
<reference evidence="5" key="1">
    <citation type="submission" date="2024-02" db="EMBL/GenBank/DDBJ databases">
        <authorList>
            <consortium name="ELIXIR-Norway"/>
            <consortium name="Elixir Norway"/>
        </authorList>
    </citation>
    <scope>NUCLEOTIDE SEQUENCE</scope>
</reference>
<dbReference type="SUPFAM" id="SSF48371">
    <property type="entry name" value="ARM repeat"/>
    <property type="match status" value="1"/>
</dbReference>
<evidence type="ECO:0000313" key="5">
    <source>
        <dbReference type="EMBL" id="CAK9200199.1"/>
    </source>
</evidence>
<proteinExistence type="predicted"/>
<organism evidence="5 6">
    <name type="scientific">Sphagnum troendelagicum</name>
    <dbReference type="NCBI Taxonomy" id="128251"/>
    <lineage>
        <taxon>Eukaryota</taxon>
        <taxon>Viridiplantae</taxon>
        <taxon>Streptophyta</taxon>
        <taxon>Embryophyta</taxon>
        <taxon>Bryophyta</taxon>
        <taxon>Sphagnophytina</taxon>
        <taxon>Sphagnopsida</taxon>
        <taxon>Sphagnales</taxon>
        <taxon>Sphagnaceae</taxon>
        <taxon>Sphagnum</taxon>
    </lineage>
</organism>
<dbReference type="Gene3D" id="1.25.10.10">
    <property type="entry name" value="Leucine-rich Repeat Variant"/>
    <property type="match status" value="1"/>
</dbReference>
<keyword evidence="1" id="KW-0677">Repeat</keyword>